<name>A0AAV7GS63_DENCH</name>
<organism evidence="2 3">
    <name type="scientific">Dendrobium chrysotoxum</name>
    <name type="common">Orchid</name>
    <dbReference type="NCBI Taxonomy" id="161865"/>
    <lineage>
        <taxon>Eukaryota</taxon>
        <taxon>Viridiplantae</taxon>
        <taxon>Streptophyta</taxon>
        <taxon>Embryophyta</taxon>
        <taxon>Tracheophyta</taxon>
        <taxon>Spermatophyta</taxon>
        <taxon>Magnoliopsida</taxon>
        <taxon>Liliopsida</taxon>
        <taxon>Asparagales</taxon>
        <taxon>Orchidaceae</taxon>
        <taxon>Epidendroideae</taxon>
        <taxon>Malaxideae</taxon>
        <taxon>Dendrobiinae</taxon>
        <taxon>Dendrobium</taxon>
    </lineage>
</organism>
<sequence>MTAIVRLRSFRPPLPDNGLSDLHRPSTTDLARLRSFRPPSPTDYDLLPPDSSSTTAGLPPVSEIKKALVLFFLIFSAKFSRLVLYTPAAPGAQGTKS</sequence>
<evidence type="ECO:0000313" key="2">
    <source>
        <dbReference type="EMBL" id="KAH0458977.1"/>
    </source>
</evidence>
<evidence type="ECO:0000256" key="1">
    <source>
        <dbReference type="SAM" id="MobiDB-lite"/>
    </source>
</evidence>
<protein>
    <submittedName>
        <fullName evidence="2">Uncharacterized protein</fullName>
    </submittedName>
</protein>
<dbReference type="Proteomes" id="UP000775213">
    <property type="component" value="Unassembled WGS sequence"/>
</dbReference>
<evidence type="ECO:0000313" key="3">
    <source>
        <dbReference type="Proteomes" id="UP000775213"/>
    </source>
</evidence>
<dbReference type="AlphaFoldDB" id="A0AAV7GS63"/>
<dbReference type="EMBL" id="JAGFBR010000011">
    <property type="protein sequence ID" value="KAH0458977.1"/>
    <property type="molecule type" value="Genomic_DNA"/>
</dbReference>
<keyword evidence="3" id="KW-1185">Reference proteome</keyword>
<feature type="region of interest" description="Disordered" evidence="1">
    <location>
        <begin position="30"/>
        <end position="58"/>
    </location>
</feature>
<comment type="caution">
    <text evidence="2">The sequence shown here is derived from an EMBL/GenBank/DDBJ whole genome shotgun (WGS) entry which is preliminary data.</text>
</comment>
<gene>
    <name evidence="2" type="ORF">IEQ34_011791</name>
</gene>
<accession>A0AAV7GS63</accession>
<proteinExistence type="predicted"/>
<reference evidence="2 3" key="1">
    <citation type="journal article" date="2021" name="Hortic Res">
        <title>Chromosome-scale assembly of the Dendrobium chrysotoxum genome enhances the understanding of orchid evolution.</title>
        <authorList>
            <person name="Zhang Y."/>
            <person name="Zhang G.Q."/>
            <person name="Zhang D."/>
            <person name="Liu X.D."/>
            <person name="Xu X.Y."/>
            <person name="Sun W.H."/>
            <person name="Yu X."/>
            <person name="Zhu X."/>
            <person name="Wang Z.W."/>
            <person name="Zhao X."/>
            <person name="Zhong W.Y."/>
            <person name="Chen H."/>
            <person name="Yin W.L."/>
            <person name="Huang T."/>
            <person name="Niu S.C."/>
            <person name="Liu Z.J."/>
        </authorList>
    </citation>
    <scope>NUCLEOTIDE SEQUENCE [LARGE SCALE GENOMIC DNA]</scope>
    <source>
        <strain evidence="2">Lindl</strain>
    </source>
</reference>